<feature type="compositionally biased region" description="Pro residues" evidence="1">
    <location>
        <begin position="114"/>
        <end position="125"/>
    </location>
</feature>
<keyword evidence="4" id="KW-1185">Reference proteome</keyword>
<dbReference type="EMBL" id="JAPMOS010000008">
    <property type="protein sequence ID" value="KAJ4461333.1"/>
    <property type="molecule type" value="Genomic_DNA"/>
</dbReference>
<feature type="compositionally biased region" description="Low complexity" evidence="1">
    <location>
        <begin position="94"/>
        <end position="113"/>
    </location>
</feature>
<feature type="region of interest" description="Disordered" evidence="1">
    <location>
        <begin position="1"/>
        <end position="228"/>
    </location>
</feature>
<feature type="compositionally biased region" description="Low complexity" evidence="1">
    <location>
        <begin position="174"/>
        <end position="190"/>
    </location>
</feature>
<evidence type="ECO:0000256" key="2">
    <source>
        <dbReference type="SAM" id="Phobius"/>
    </source>
</evidence>
<keyword evidence="2" id="KW-1133">Transmembrane helix</keyword>
<feature type="compositionally biased region" description="Polar residues" evidence="1">
    <location>
        <begin position="59"/>
        <end position="70"/>
    </location>
</feature>
<feature type="compositionally biased region" description="Low complexity" evidence="1">
    <location>
        <begin position="73"/>
        <end position="86"/>
    </location>
</feature>
<name>A0ABQ8UR65_9EUKA</name>
<comment type="caution">
    <text evidence="3">The sequence shown here is derived from an EMBL/GenBank/DDBJ whole genome shotgun (WGS) entry which is preliminary data.</text>
</comment>
<feature type="compositionally biased region" description="Low complexity" evidence="1">
    <location>
        <begin position="13"/>
        <end position="27"/>
    </location>
</feature>
<organism evidence="3 4">
    <name type="scientific">Paratrimastix pyriformis</name>
    <dbReference type="NCBI Taxonomy" id="342808"/>
    <lineage>
        <taxon>Eukaryota</taxon>
        <taxon>Metamonada</taxon>
        <taxon>Preaxostyla</taxon>
        <taxon>Paratrimastigidae</taxon>
        <taxon>Paratrimastix</taxon>
    </lineage>
</organism>
<keyword evidence="2" id="KW-0812">Transmembrane</keyword>
<feature type="region of interest" description="Disordered" evidence="1">
    <location>
        <begin position="391"/>
        <end position="421"/>
    </location>
</feature>
<dbReference type="Proteomes" id="UP001141327">
    <property type="component" value="Unassembled WGS sequence"/>
</dbReference>
<gene>
    <name evidence="3" type="ORF">PAPYR_2384</name>
</gene>
<feature type="transmembrane region" description="Helical" evidence="2">
    <location>
        <begin position="276"/>
        <end position="293"/>
    </location>
</feature>
<protein>
    <submittedName>
        <fullName evidence="3">Uncharacterized protein</fullName>
    </submittedName>
</protein>
<reference evidence="3" key="1">
    <citation type="journal article" date="2022" name="bioRxiv">
        <title>Genomics of Preaxostyla Flagellates Illuminates Evolutionary Transitions and the Path Towards Mitochondrial Loss.</title>
        <authorList>
            <person name="Novak L.V.F."/>
            <person name="Treitli S.C."/>
            <person name="Pyrih J."/>
            <person name="Halakuc P."/>
            <person name="Pipaliya S.V."/>
            <person name="Vacek V."/>
            <person name="Brzon O."/>
            <person name="Soukal P."/>
            <person name="Eme L."/>
            <person name="Dacks J.B."/>
            <person name="Karnkowska A."/>
            <person name="Elias M."/>
            <person name="Hampl V."/>
        </authorList>
    </citation>
    <scope>NUCLEOTIDE SEQUENCE</scope>
    <source>
        <strain evidence="3">RCP-MX</strain>
    </source>
</reference>
<sequence length="421" mass="44537">MRNVADTATEFWSTPSSSKVSPSPATPDNDSVVSSPIAPLPFVHPNEAEAAFPKPSRPSPTNVSRSTSSGGVRAAATTPQASAARPPKVPTPPAAANSPAPKQPASAGHAPSAPLVPIPPAPAPAPLGASPSPPVGLEQYQLPPELERLLRTALSQQSRGAGESVSEQFPSPMPGAGESSPSGSGEDGAANPIQRRRSVRLSVGPNSRKSMGGRRQTVHQLPPPVPVETESQGVLKKSAFWRGVDRIIKSPIVRRLVLIVALLFGLWGGLRVVRVLWNLFWTGAVIYFLMKAWQWILGSGPPQALATQPAIMRSFSLTTPPAGKETPDLAATLHRAYAAATAPTNTQGPMDRLGAIGHALGAFFVTSSTRRPGATRRRQFDGEYLQWLSHALTGSGEDMEDADDEDLWEEEDETESADSKQ</sequence>
<proteinExistence type="predicted"/>
<evidence type="ECO:0000313" key="4">
    <source>
        <dbReference type="Proteomes" id="UP001141327"/>
    </source>
</evidence>
<evidence type="ECO:0000256" key="1">
    <source>
        <dbReference type="SAM" id="MobiDB-lite"/>
    </source>
</evidence>
<feature type="compositionally biased region" description="Acidic residues" evidence="1">
    <location>
        <begin position="397"/>
        <end position="421"/>
    </location>
</feature>
<feature type="transmembrane region" description="Helical" evidence="2">
    <location>
        <begin position="252"/>
        <end position="270"/>
    </location>
</feature>
<feature type="compositionally biased region" description="Polar residues" evidence="1">
    <location>
        <begin position="153"/>
        <end position="169"/>
    </location>
</feature>
<keyword evidence="2" id="KW-0472">Membrane</keyword>
<accession>A0ABQ8UR65</accession>
<evidence type="ECO:0000313" key="3">
    <source>
        <dbReference type="EMBL" id="KAJ4461333.1"/>
    </source>
</evidence>